<feature type="transmembrane region" description="Helical" evidence="1">
    <location>
        <begin position="12"/>
        <end position="34"/>
    </location>
</feature>
<proteinExistence type="predicted"/>
<dbReference type="Proteomes" id="UP000275256">
    <property type="component" value="Unassembled WGS sequence"/>
</dbReference>
<sequence length="152" mass="16341">MPNNPKPSASSFVVPAIAPFVAAAIVPWAIFSMIPFSDRVSYDYPGAQLMAVVLVPFVGVGLCTAAAFLTDSTKAPVKRVFLAFASGAGGVVTLWMSDQMLILVRLDVIAFLWSALLAVWVVALLRSLMRRRMNTSHAVLHEGDHRPTTSAV</sequence>
<dbReference type="RefSeq" id="WP_121901145.1">
    <property type="nucleotide sequence ID" value="NZ_REFW01000002.1"/>
</dbReference>
<feature type="transmembrane region" description="Helical" evidence="1">
    <location>
        <begin position="46"/>
        <end position="68"/>
    </location>
</feature>
<feature type="transmembrane region" description="Helical" evidence="1">
    <location>
        <begin position="80"/>
        <end position="96"/>
    </location>
</feature>
<evidence type="ECO:0000313" key="2">
    <source>
        <dbReference type="EMBL" id="RMB59666.1"/>
    </source>
</evidence>
<accession>A0A3M0GQV4</accession>
<evidence type="ECO:0000256" key="1">
    <source>
        <dbReference type="SAM" id="Phobius"/>
    </source>
</evidence>
<name>A0A3M0GQV4_9ACTN</name>
<keyword evidence="3" id="KW-1185">Reference proteome</keyword>
<evidence type="ECO:0000313" key="3">
    <source>
        <dbReference type="Proteomes" id="UP000275256"/>
    </source>
</evidence>
<dbReference type="AlphaFoldDB" id="A0A3M0GQV4"/>
<reference evidence="2 3" key="1">
    <citation type="submission" date="2018-10" db="EMBL/GenBank/DDBJ databases">
        <title>Tessaracoccus antarcticuss sp. nov., isolated from sediment.</title>
        <authorList>
            <person name="Zhou L.Y."/>
            <person name="Du Z.J."/>
        </authorList>
    </citation>
    <scope>NUCLEOTIDE SEQUENCE [LARGE SCALE GENOMIC DNA]</scope>
    <source>
        <strain evidence="2 3">JDX10</strain>
    </source>
</reference>
<keyword evidence="1" id="KW-0472">Membrane</keyword>
<comment type="caution">
    <text evidence="2">The sequence shown here is derived from an EMBL/GenBank/DDBJ whole genome shotgun (WGS) entry which is preliminary data.</text>
</comment>
<protein>
    <submittedName>
        <fullName evidence="2">Uncharacterized protein</fullName>
    </submittedName>
</protein>
<keyword evidence="1" id="KW-0812">Transmembrane</keyword>
<gene>
    <name evidence="2" type="ORF">EAX62_07840</name>
</gene>
<organism evidence="2 3">
    <name type="scientific">Tessaracoccus antarcticus</name>
    <dbReference type="NCBI Taxonomy" id="2479848"/>
    <lineage>
        <taxon>Bacteria</taxon>
        <taxon>Bacillati</taxon>
        <taxon>Actinomycetota</taxon>
        <taxon>Actinomycetes</taxon>
        <taxon>Propionibacteriales</taxon>
        <taxon>Propionibacteriaceae</taxon>
        <taxon>Tessaracoccus</taxon>
    </lineage>
</organism>
<dbReference type="EMBL" id="REFW01000002">
    <property type="protein sequence ID" value="RMB59666.1"/>
    <property type="molecule type" value="Genomic_DNA"/>
</dbReference>
<keyword evidence="1" id="KW-1133">Transmembrane helix</keyword>
<feature type="transmembrane region" description="Helical" evidence="1">
    <location>
        <begin position="102"/>
        <end position="125"/>
    </location>
</feature>